<dbReference type="OrthoDB" id="4376109at2"/>
<dbReference type="Pfam" id="PF00565">
    <property type="entry name" value="SNase"/>
    <property type="match status" value="1"/>
</dbReference>
<dbReference type="InterPro" id="IPR035437">
    <property type="entry name" value="SNase_OB-fold_sf"/>
</dbReference>
<dbReference type="EMBL" id="PDNZ01000012">
    <property type="protein sequence ID" value="PWW80991.1"/>
    <property type="molecule type" value="Genomic_DNA"/>
</dbReference>
<sequence length="323" mass="37064">MPEQTQTTTAAVVVAVTDGDTIKVTLPVADDREETLRILALDTEECHSDNDLSQKETHKGGKPITNLGNKAKKRARDLLSKDDSVTLIFPDNSPIEVALAKHRGNYGRLLCYIELQDKRDFQEIMIREGWSPYMSKYGYAQPEERHFSYIRAEALAQAEGRGIWSYRVFNGKRFRRYERLLPWWHLRARVIETFRAYQTQDPHDKILDSRIDYDEIRSKAQLEESATVFSELRQITLLDSEKVIVTTGSDNQPFKLFIPGIYSWEGQKILRLLEHRYLTIGYDGSTVEKGGTNYAYIKGPLKLYNGEPEITITKASQITDAPP</sequence>
<dbReference type="Gene3D" id="2.40.50.90">
    <property type="match status" value="1"/>
</dbReference>
<evidence type="ECO:0000313" key="2">
    <source>
        <dbReference type="EMBL" id="PWW80991.1"/>
    </source>
</evidence>
<proteinExistence type="predicted"/>
<gene>
    <name evidence="2" type="ORF">CR164_12490</name>
</gene>
<dbReference type="Proteomes" id="UP000246278">
    <property type="component" value="Unassembled WGS sequence"/>
</dbReference>
<accession>A0A317T6B5</accession>
<protein>
    <submittedName>
        <fullName evidence="2">Nuclease</fullName>
    </submittedName>
</protein>
<dbReference type="SUPFAM" id="SSF50199">
    <property type="entry name" value="Staphylococcal nuclease"/>
    <property type="match status" value="1"/>
</dbReference>
<keyword evidence="3" id="KW-1185">Reference proteome</keyword>
<dbReference type="SMART" id="SM00318">
    <property type="entry name" value="SNc"/>
    <property type="match status" value="1"/>
</dbReference>
<reference evidence="3" key="1">
    <citation type="submission" date="2017-10" db="EMBL/GenBank/DDBJ databases">
        <authorList>
            <person name="Gaisin V.A."/>
            <person name="Rysina M.S."/>
            <person name="Grouzdev D.S."/>
        </authorList>
    </citation>
    <scope>NUCLEOTIDE SEQUENCE [LARGE SCALE GENOMIC DNA]</scope>
    <source>
        <strain evidence="3">V1</strain>
    </source>
</reference>
<dbReference type="AlphaFoldDB" id="A0A317T6B5"/>
<dbReference type="InterPro" id="IPR016071">
    <property type="entry name" value="Staphylococal_nuclease_OB-fold"/>
</dbReference>
<dbReference type="RefSeq" id="WP_110024333.1">
    <property type="nucleotide sequence ID" value="NZ_PDNZ01000012.1"/>
</dbReference>
<dbReference type="PROSITE" id="PS50830">
    <property type="entry name" value="TNASE_3"/>
    <property type="match status" value="1"/>
</dbReference>
<organism evidence="2 3">
    <name type="scientific">Prosthecochloris marina</name>
    <dbReference type="NCBI Taxonomy" id="2017681"/>
    <lineage>
        <taxon>Bacteria</taxon>
        <taxon>Pseudomonadati</taxon>
        <taxon>Chlorobiota</taxon>
        <taxon>Chlorobiia</taxon>
        <taxon>Chlorobiales</taxon>
        <taxon>Chlorobiaceae</taxon>
        <taxon>Prosthecochloris</taxon>
    </lineage>
</organism>
<evidence type="ECO:0000313" key="3">
    <source>
        <dbReference type="Proteomes" id="UP000246278"/>
    </source>
</evidence>
<name>A0A317T6B5_9CHLB</name>
<comment type="caution">
    <text evidence="2">The sequence shown here is derived from an EMBL/GenBank/DDBJ whole genome shotgun (WGS) entry which is preliminary data.</text>
</comment>
<feature type="domain" description="TNase-like" evidence="1">
    <location>
        <begin position="7"/>
        <end position="166"/>
    </location>
</feature>
<evidence type="ECO:0000259" key="1">
    <source>
        <dbReference type="PROSITE" id="PS50830"/>
    </source>
</evidence>